<dbReference type="RefSeq" id="WP_092690939.1">
    <property type="nucleotide sequence ID" value="NZ_FNBK01000006.1"/>
</dbReference>
<feature type="compositionally biased region" description="Basic and acidic residues" evidence="1">
    <location>
        <begin position="90"/>
        <end position="107"/>
    </location>
</feature>
<feature type="region of interest" description="Disordered" evidence="1">
    <location>
        <begin position="82"/>
        <end position="114"/>
    </location>
</feature>
<reference evidence="3" key="1">
    <citation type="submission" date="2016-10" db="EMBL/GenBank/DDBJ databases">
        <authorList>
            <person name="Varghese N."/>
            <person name="Submissions S."/>
        </authorList>
    </citation>
    <scope>NUCLEOTIDE SEQUENCE [LARGE SCALE GENOMIC DNA]</scope>
    <source>
        <strain evidence="3">IBRC-M 10760</strain>
    </source>
</reference>
<evidence type="ECO:0000256" key="1">
    <source>
        <dbReference type="SAM" id="MobiDB-lite"/>
    </source>
</evidence>
<accession>A0A1G7KY10</accession>
<protein>
    <submittedName>
        <fullName evidence="2">Uncharacterized protein</fullName>
    </submittedName>
</protein>
<sequence length="162" mass="17684">MDEKREQFLAGERPDDVLLYFDERAVDGMDRLAKVGESVDGGVVLILPGKEGRSAFQRAVGVDPMTLAQSAMDNEGEIDRGCIGGVCPESAERSSADVSSGERSEPRDDADEDGDHHARFVFAFAEEQNEEVGGLYAEGDVIHAYARCDCDTTYSEKWVAED</sequence>
<evidence type="ECO:0000313" key="2">
    <source>
        <dbReference type="EMBL" id="SDF41639.1"/>
    </source>
</evidence>
<dbReference type="InterPro" id="IPR043830">
    <property type="entry name" value="DUF5807"/>
</dbReference>
<dbReference type="OrthoDB" id="300179at2157"/>
<organism evidence="2 3">
    <name type="scientific">Halorientalis regularis</name>
    <dbReference type="NCBI Taxonomy" id="660518"/>
    <lineage>
        <taxon>Archaea</taxon>
        <taxon>Methanobacteriati</taxon>
        <taxon>Methanobacteriota</taxon>
        <taxon>Stenosarchaea group</taxon>
        <taxon>Halobacteria</taxon>
        <taxon>Halobacteriales</taxon>
        <taxon>Haloarculaceae</taxon>
        <taxon>Halorientalis</taxon>
    </lineage>
</organism>
<evidence type="ECO:0000313" key="3">
    <source>
        <dbReference type="Proteomes" id="UP000199076"/>
    </source>
</evidence>
<dbReference type="STRING" id="660518.SAMN05216218_10663"/>
<dbReference type="Pfam" id="PF19123">
    <property type="entry name" value="DUF5807"/>
    <property type="match status" value="2"/>
</dbReference>
<name>A0A1G7KY10_9EURY</name>
<gene>
    <name evidence="2" type="ORF">SAMN05216218_10663</name>
</gene>
<dbReference type="Proteomes" id="UP000199076">
    <property type="component" value="Unassembled WGS sequence"/>
</dbReference>
<dbReference type="AlphaFoldDB" id="A0A1G7KY10"/>
<dbReference type="EMBL" id="FNBK01000006">
    <property type="protein sequence ID" value="SDF41639.1"/>
    <property type="molecule type" value="Genomic_DNA"/>
</dbReference>
<keyword evidence="3" id="KW-1185">Reference proteome</keyword>
<proteinExistence type="predicted"/>